<evidence type="ECO:0000313" key="4">
    <source>
        <dbReference type="EMBL" id="MBD5782620.1"/>
    </source>
</evidence>
<keyword evidence="1" id="KW-0456">Lyase</keyword>
<name>A0A927FE21_9BACT</name>
<dbReference type="PANTHER" id="PTHR30272:SF1">
    <property type="entry name" value="3-HYDROXYACYL-[ACYL-CARRIER-PROTEIN] DEHYDRATASE"/>
    <property type="match status" value="1"/>
</dbReference>
<sequence>MSNEATSTNQNQSPSDPSADELLKETLKRCSPETITAALAFRQSGDISLVPTVVLGIVERFLEPEVVDTLKSGDDSVRFMEDLGMDSLTMFEAIMMVEESLGVSIKNEELWDLRTVGDLKTFIAAKLSGVEVVAQAKSFPIEQIAAVMPQQEPFLFLQSAEIDGAKAKGAYTISGKEGFLKGHFKGDPVFPASIMLEALGQLGVFHFLTTDDSASEGAGSSIYFTGADGVRCSRVCRPGDTLELSVELKRRRDPLVVYSGKITVAGEKAASAEEISLIVAPAEGASASGAKE</sequence>
<dbReference type="InterPro" id="IPR013114">
    <property type="entry name" value="FabA_FabZ"/>
</dbReference>
<feature type="domain" description="Carrier" evidence="3">
    <location>
        <begin position="48"/>
        <end position="127"/>
    </location>
</feature>
<evidence type="ECO:0000259" key="3">
    <source>
        <dbReference type="PROSITE" id="PS50075"/>
    </source>
</evidence>
<protein>
    <submittedName>
        <fullName evidence="4">FabA-like domain protein</fullName>
    </submittedName>
</protein>
<evidence type="ECO:0000256" key="1">
    <source>
        <dbReference type="ARBA" id="ARBA00023239"/>
    </source>
</evidence>
<dbReference type="Proteomes" id="UP000622317">
    <property type="component" value="Unassembled WGS sequence"/>
</dbReference>
<dbReference type="CDD" id="cd01288">
    <property type="entry name" value="FabZ"/>
    <property type="match status" value="1"/>
</dbReference>
<gene>
    <name evidence="4" type="ORF">IEN85_24195</name>
</gene>
<evidence type="ECO:0000256" key="2">
    <source>
        <dbReference type="SAM" id="MobiDB-lite"/>
    </source>
</evidence>
<dbReference type="EMBL" id="JACYFG010000061">
    <property type="protein sequence ID" value="MBD5782620.1"/>
    <property type="molecule type" value="Genomic_DNA"/>
</dbReference>
<dbReference type="RefSeq" id="WP_191619690.1">
    <property type="nucleotide sequence ID" value="NZ_JACYFG010000061.1"/>
</dbReference>
<dbReference type="Gene3D" id="1.10.1200.10">
    <property type="entry name" value="ACP-like"/>
    <property type="match status" value="1"/>
</dbReference>
<dbReference type="AlphaFoldDB" id="A0A927FE21"/>
<organism evidence="4 5">
    <name type="scientific">Pelagicoccus enzymogenes</name>
    <dbReference type="NCBI Taxonomy" id="2773457"/>
    <lineage>
        <taxon>Bacteria</taxon>
        <taxon>Pseudomonadati</taxon>
        <taxon>Verrucomicrobiota</taxon>
        <taxon>Opitutia</taxon>
        <taxon>Puniceicoccales</taxon>
        <taxon>Pelagicoccaceae</taxon>
        <taxon>Pelagicoccus</taxon>
    </lineage>
</organism>
<dbReference type="InterPro" id="IPR009081">
    <property type="entry name" value="PP-bd_ACP"/>
</dbReference>
<feature type="compositionally biased region" description="Polar residues" evidence="2">
    <location>
        <begin position="1"/>
        <end position="16"/>
    </location>
</feature>
<dbReference type="InterPro" id="IPR029069">
    <property type="entry name" value="HotDog_dom_sf"/>
</dbReference>
<dbReference type="InterPro" id="IPR036736">
    <property type="entry name" value="ACP-like_sf"/>
</dbReference>
<dbReference type="Pfam" id="PF00550">
    <property type="entry name" value="PP-binding"/>
    <property type="match status" value="1"/>
</dbReference>
<keyword evidence="5" id="KW-1185">Reference proteome</keyword>
<dbReference type="PROSITE" id="PS50075">
    <property type="entry name" value="CARRIER"/>
    <property type="match status" value="1"/>
</dbReference>
<proteinExistence type="predicted"/>
<accession>A0A927FE21</accession>
<dbReference type="SUPFAM" id="SSF47336">
    <property type="entry name" value="ACP-like"/>
    <property type="match status" value="1"/>
</dbReference>
<dbReference type="SUPFAM" id="SSF54637">
    <property type="entry name" value="Thioesterase/thiol ester dehydrase-isomerase"/>
    <property type="match status" value="1"/>
</dbReference>
<dbReference type="Pfam" id="PF07977">
    <property type="entry name" value="FabA"/>
    <property type="match status" value="1"/>
</dbReference>
<feature type="region of interest" description="Disordered" evidence="2">
    <location>
        <begin position="1"/>
        <end position="21"/>
    </location>
</feature>
<evidence type="ECO:0000313" key="5">
    <source>
        <dbReference type="Proteomes" id="UP000622317"/>
    </source>
</evidence>
<comment type="caution">
    <text evidence="4">The sequence shown here is derived from an EMBL/GenBank/DDBJ whole genome shotgun (WGS) entry which is preliminary data.</text>
</comment>
<reference evidence="4" key="1">
    <citation type="submission" date="2020-09" db="EMBL/GenBank/DDBJ databases">
        <title>Pelagicoccus enzymogenes sp. nov. with an EPS production, isolated from marine sediment.</title>
        <authorList>
            <person name="Feng X."/>
        </authorList>
    </citation>
    <scope>NUCLEOTIDE SEQUENCE</scope>
    <source>
        <strain evidence="4">NFK12</strain>
    </source>
</reference>
<dbReference type="GO" id="GO:0016829">
    <property type="term" value="F:lyase activity"/>
    <property type="evidence" value="ECO:0007669"/>
    <property type="project" value="UniProtKB-KW"/>
</dbReference>
<dbReference type="PANTHER" id="PTHR30272">
    <property type="entry name" value="3-HYDROXYACYL-[ACYL-CARRIER-PROTEIN] DEHYDRATASE"/>
    <property type="match status" value="1"/>
</dbReference>
<dbReference type="Gene3D" id="3.10.129.10">
    <property type="entry name" value="Hotdog Thioesterase"/>
    <property type="match status" value="1"/>
</dbReference>